<dbReference type="EMBL" id="JAAEDI010000007">
    <property type="protein sequence ID" value="MBR0649536.1"/>
    <property type="molecule type" value="Genomic_DNA"/>
</dbReference>
<organism evidence="2 3">
    <name type="scientific">Neoroseomonas terrae</name>
    <dbReference type="NCBI Taxonomy" id="424799"/>
    <lineage>
        <taxon>Bacteria</taxon>
        <taxon>Pseudomonadati</taxon>
        <taxon>Pseudomonadota</taxon>
        <taxon>Alphaproteobacteria</taxon>
        <taxon>Acetobacterales</taxon>
        <taxon>Acetobacteraceae</taxon>
        <taxon>Neoroseomonas</taxon>
    </lineage>
</organism>
<keyword evidence="1" id="KW-0812">Transmembrane</keyword>
<keyword evidence="1" id="KW-1133">Transmembrane helix</keyword>
<protein>
    <recommendedName>
        <fullName evidence="4">TRAP transporter small permease</fullName>
    </recommendedName>
</protein>
<accession>A0ABS5EEU9</accession>
<evidence type="ECO:0000313" key="2">
    <source>
        <dbReference type="EMBL" id="MBR0649536.1"/>
    </source>
</evidence>
<reference evidence="3" key="1">
    <citation type="journal article" date="2021" name="Syst. Appl. Microbiol.">
        <title>Roseomonas hellenica sp. nov., isolated from roots of wild-growing Alkanna tinctoria.</title>
        <authorList>
            <person name="Rat A."/>
            <person name="Naranjo H.D."/>
            <person name="Lebbe L."/>
            <person name="Cnockaert M."/>
            <person name="Krigas N."/>
            <person name="Grigoriadou K."/>
            <person name="Maloupa E."/>
            <person name="Willems A."/>
        </authorList>
    </citation>
    <scope>NUCLEOTIDE SEQUENCE [LARGE SCALE GENOMIC DNA]</scope>
    <source>
        <strain evidence="3">LMG 31159</strain>
    </source>
</reference>
<name>A0ABS5EEU9_9PROT</name>
<feature type="transmembrane region" description="Helical" evidence="1">
    <location>
        <begin position="21"/>
        <end position="42"/>
    </location>
</feature>
<comment type="caution">
    <text evidence="2">The sequence shown here is derived from an EMBL/GenBank/DDBJ whole genome shotgun (WGS) entry which is preliminary data.</text>
</comment>
<evidence type="ECO:0008006" key="4">
    <source>
        <dbReference type="Google" id="ProtNLM"/>
    </source>
</evidence>
<sequence>MTRHPHAMSRPARTWLAWTQDIVGAACLIAIFGVLLFAGVAVCGA</sequence>
<keyword evidence="3" id="KW-1185">Reference proteome</keyword>
<dbReference type="RefSeq" id="WP_211867581.1">
    <property type="nucleotide sequence ID" value="NZ_JAAEDI010000007.1"/>
</dbReference>
<dbReference type="Proteomes" id="UP000698752">
    <property type="component" value="Unassembled WGS sequence"/>
</dbReference>
<proteinExistence type="predicted"/>
<evidence type="ECO:0000313" key="3">
    <source>
        <dbReference type="Proteomes" id="UP000698752"/>
    </source>
</evidence>
<evidence type="ECO:0000256" key="1">
    <source>
        <dbReference type="SAM" id="Phobius"/>
    </source>
</evidence>
<gene>
    <name evidence="2" type="ORF">GXW78_07685</name>
</gene>
<keyword evidence="1" id="KW-0472">Membrane</keyword>